<dbReference type="Pfam" id="PF01022">
    <property type="entry name" value="HTH_5"/>
    <property type="match status" value="1"/>
</dbReference>
<feature type="domain" description="HTH arsR-type" evidence="4">
    <location>
        <begin position="6"/>
        <end position="98"/>
    </location>
</feature>
<evidence type="ECO:0000256" key="3">
    <source>
        <dbReference type="ARBA" id="ARBA00023163"/>
    </source>
</evidence>
<name>A0A7X0JW21_9GAMM</name>
<evidence type="ECO:0000313" key="6">
    <source>
        <dbReference type="Proteomes" id="UP000528457"/>
    </source>
</evidence>
<dbReference type="InterPro" id="IPR036388">
    <property type="entry name" value="WH-like_DNA-bd_sf"/>
</dbReference>
<dbReference type="SUPFAM" id="SSF46785">
    <property type="entry name" value="Winged helix' DNA-binding domain"/>
    <property type="match status" value="1"/>
</dbReference>
<dbReference type="Proteomes" id="UP000528457">
    <property type="component" value="Unassembled WGS sequence"/>
</dbReference>
<keyword evidence="1" id="KW-0805">Transcription regulation</keyword>
<dbReference type="PROSITE" id="PS50987">
    <property type="entry name" value="HTH_ARSR_2"/>
    <property type="match status" value="1"/>
</dbReference>
<dbReference type="InterPro" id="IPR051011">
    <property type="entry name" value="Metal_resp_trans_reg"/>
</dbReference>
<keyword evidence="2 5" id="KW-0238">DNA-binding</keyword>
<comment type="caution">
    <text evidence="5">The sequence shown here is derived from an EMBL/GenBank/DDBJ whole genome shotgun (WGS) entry which is preliminary data.</text>
</comment>
<reference evidence="5 6" key="1">
    <citation type="submission" date="2020-08" db="EMBL/GenBank/DDBJ databases">
        <title>Genomic Encyclopedia of Type Strains, Phase IV (KMG-IV): sequencing the most valuable type-strain genomes for metagenomic binning, comparative biology and taxonomic classification.</title>
        <authorList>
            <person name="Goeker M."/>
        </authorList>
    </citation>
    <scope>NUCLEOTIDE SEQUENCE [LARGE SCALE GENOMIC DNA]</scope>
    <source>
        <strain evidence="5 6">DSM 22368</strain>
    </source>
</reference>
<dbReference type="GO" id="GO:0003677">
    <property type="term" value="F:DNA binding"/>
    <property type="evidence" value="ECO:0007669"/>
    <property type="project" value="UniProtKB-KW"/>
</dbReference>
<dbReference type="InterPro" id="IPR011991">
    <property type="entry name" value="ArsR-like_HTH"/>
</dbReference>
<dbReference type="SMART" id="SM00418">
    <property type="entry name" value="HTH_ARSR"/>
    <property type="match status" value="1"/>
</dbReference>
<dbReference type="Gene3D" id="1.10.10.10">
    <property type="entry name" value="Winged helix-like DNA-binding domain superfamily/Winged helix DNA-binding domain"/>
    <property type="match status" value="1"/>
</dbReference>
<protein>
    <submittedName>
        <fullName evidence="5">DNA-binding transcriptional ArsR family regulator</fullName>
    </submittedName>
</protein>
<dbReference type="PANTHER" id="PTHR43132">
    <property type="entry name" value="ARSENICAL RESISTANCE OPERON REPRESSOR ARSR-RELATED"/>
    <property type="match status" value="1"/>
</dbReference>
<keyword evidence="6" id="KW-1185">Reference proteome</keyword>
<evidence type="ECO:0000256" key="1">
    <source>
        <dbReference type="ARBA" id="ARBA00023015"/>
    </source>
</evidence>
<dbReference type="AlphaFoldDB" id="A0A7X0JW21"/>
<dbReference type="RefSeq" id="WP_208020257.1">
    <property type="nucleotide sequence ID" value="NZ_BAABWJ010000006.1"/>
</dbReference>
<dbReference type="FunCoup" id="A0A7X0JW21">
    <property type="interactions" value="131"/>
</dbReference>
<dbReference type="NCBIfam" id="NF033788">
    <property type="entry name" value="HTH_metalloreg"/>
    <property type="match status" value="1"/>
</dbReference>
<dbReference type="InParanoid" id="A0A7X0JW21"/>
<gene>
    <name evidence="5" type="ORF">HNR48_003612</name>
</gene>
<dbReference type="InterPro" id="IPR001845">
    <property type="entry name" value="HTH_ArsR_DNA-bd_dom"/>
</dbReference>
<keyword evidence="3" id="KW-0804">Transcription</keyword>
<dbReference type="InterPro" id="IPR036390">
    <property type="entry name" value="WH_DNA-bd_sf"/>
</dbReference>
<dbReference type="PANTHER" id="PTHR43132:SF2">
    <property type="entry name" value="ARSENICAL RESISTANCE OPERON REPRESSOR ARSR-RELATED"/>
    <property type="match status" value="1"/>
</dbReference>
<dbReference type="PRINTS" id="PR00778">
    <property type="entry name" value="HTHARSR"/>
</dbReference>
<dbReference type="CDD" id="cd00090">
    <property type="entry name" value="HTH_ARSR"/>
    <property type="match status" value="1"/>
</dbReference>
<evidence type="ECO:0000313" key="5">
    <source>
        <dbReference type="EMBL" id="MBB6523310.1"/>
    </source>
</evidence>
<proteinExistence type="predicted"/>
<evidence type="ECO:0000259" key="4">
    <source>
        <dbReference type="PROSITE" id="PS50987"/>
    </source>
</evidence>
<sequence>MMDLSAMQDNAREASSFLKSLANEKRLLILCTLADKELSVSELNAHIDISQSALSQHLAWLREAKLVATRREAQTIYYRLEGEKALKVIGVLKEIFCP</sequence>
<organism evidence="5 6">
    <name type="scientific">Pseudoteredinibacter isoporae</name>
    <dbReference type="NCBI Taxonomy" id="570281"/>
    <lineage>
        <taxon>Bacteria</taxon>
        <taxon>Pseudomonadati</taxon>
        <taxon>Pseudomonadota</taxon>
        <taxon>Gammaproteobacteria</taxon>
        <taxon>Cellvibrionales</taxon>
        <taxon>Cellvibrionaceae</taxon>
        <taxon>Pseudoteredinibacter</taxon>
    </lineage>
</organism>
<evidence type="ECO:0000256" key="2">
    <source>
        <dbReference type="ARBA" id="ARBA00023125"/>
    </source>
</evidence>
<dbReference type="GO" id="GO:0003700">
    <property type="term" value="F:DNA-binding transcription factor activity"/>
    <property type="evidence" value="ECO:0007669"/>
    <property type="project" value="InterPro"/>
</dbReference>
<accession>A0A7X0JW21</accession>
<dbReference type="EMBL" id="JACHHT010000003">
    <property type="protein sequence ID" value="MBB6523310.1"/>
    <property type="molecule type" value="Genomic_DNA"/>
</dbReference>